<dbReference type="WBParaSite" id="nRc.2.0.1.t39046-RA">
    <property type="protein sequence ID" value="nRc.2.0.1.t39046-RA"/>
    <property type="gene ID" value="nRc.2.0.1.g39046"/>
</dbReference>
<dbReference type="Pfam" id="PF07959">
    <property type="entry name" value="Fucose_pyrophosphorylase"/>
    <property type="match status" value="1"/>
</dbReference>
<dbReference type="PANTHER" id="PTHR15045">
    <property type="entry name" value="FUCOSE-1-PHOSPHATE GUANYLYLTRANSFERASE"/>
    <property type="match status" value="1"/>
</dbReference>
<organism evidence="4 5">
    <name type="scientific">Romanomermis culicivorax</name>
    <name type="common">Nematode worm</name>
    <dbReference type="NCBI Taxonomy" id="13658"/>
    <lineage>
        <taxon>Eukaryota</taxon>
        <taxon>Metazoa</taxon>
        <taxon>Ecdysozoa</taxon>
        <taxon>Nematoda</taxon>
        <taxon>Enoplea</taxon>
        <taxon>Dorylaimia</taxon>
        <taxon>Mermithida</taxon>
        <taxon>Mermithoidea</taxon>
        <taxon>Mermithidae</taxon>
        <taxon>Romanomermis</taxon>
    </lineage>
</organism>
<protein>
    <submittedName>
        <fullName evidence="5">L-fucokinase domain-containing protein</fullName>
    </submittedName>
</protein>
<dbReference type="GO" id="GO:0042350">
    <property type="term" value="P:GDP-L-fucose biosynthetic process"/>
    <property type="evidence" value="ECO:0007669"/>
    <property type="project" value="UniProtKB-ARBA"/>
</dbReference>
<dbReference type="PANTHER" id="PTHR15045:SF1">
    <property type="entry name" value="FUCOSE-1-PHOSPHATE GUANYLYLTRANSFERASE"/>
    <property type="match status" value="1"/>
</dbReference>
<name>A0A915KMP0_ROMCU</name>
<dbReference type="GO" id="GO:0000166">
    <property type="term" value="F:nucleotide binding"/>
    <property type="evidence" value="ECO:0007669"/>
    <property type="project" value="UniProtKB-KW"/>
</dbReference>
<dbReference type="GO" id="GO:0016772">
    <property type="term" value="F:transferase activity, transferring phosphorus-containing groups"/>
    <property type="evidence" value="ECO:0007669"/>
    <property type="project" value="InterPro"/>
</dbReference>
<dbReference type="AlphaFoldDB" id="A0A915KMP0"/>
<evidence type="ECO:0000256" key="2">
    <source>
        <dbReference type="ARBA" id="ARBA00022741"/>
    </source>
</evidence>
<dbReference type="Proteomes" id="UP000887565">
    <property type="component" value="Unplaced"/>
</dbReference>
<accession>A0A915KMP0</accession>
<keyword evidence="4" id="KW-1185">Reference proteome</keyword>
<dbReference type="InterPro" id="IPR012887">
    <property type="entry name" value="GDP_fucose_pyrophosphorylase"/>
</dbReference>
<proteinExistence type="predicted"/>
<evidence type="ECO:0000313" key="5">
    <source>
        <dbReference type="WBParaSite" id="nRc.2.0.1.t39046-RA"/>
    </source>
</evidence>
<evidence type="ECO:0000313" key="4">
    <source>
        <dbReference type="Proteomes" id="UP000887565"/>
    </source>
</evidence>
<sequence length="220" mass="25091">MSSIITDDSIVPEICILEKCYLPNGIKILGGNSAILSNISCPDQLIIDRSIVMCTMSLSEGIDGKNDQKLIHITVVFDLSIDVKKEYSTLESFHIFDRPLLQWIKLWNRMQEDCNSVSNIDRVEKQIFGANPKTLWYARIFPGFSTMEESSSETWKAVEKLTGARNVDATAMNDNGNEYSVNERKVLRLFSMDDAFKMKNVPDMLNYRQKLIGKIIYDSE</sequence>
<feature type="domain" description="GDP-fucose pyrophosphorylase" evidence="3">
    <location>
        <begin position="1"/>
        <end position="144"/>
    </location>
</feature>
<evidence type="ECO:0000259" key="3">
    <source>
        <dbReference type="Pfam" id="PF07959"/>
    </source>
</evidence>
<reference evidence="5" key="1">
    <citation type="submission" date="2022-11" db="UniProtKB">
        <authorList>
            <consortium name="WormBaseParasite"/>
        </authorList>
    </citation>
    <scope>IDENTIFICATION</scope>
</reference>
<evidence type="ECO:0000256" key="1">
    <source>
        <dbReference type="ARBA" id="ARBA00022679"/>
    </source>
</evidence>
<keyword evidence="1" id="KW-0808">Transferase</keyword>
<keyword evidence="2" id="KW-0547">Nucleotide-binding</keyword>